<dbReference type="Pfam" id="PF01724">
    <property type="entry name" value="DUF29"/>
    <property type="match status" value="1"/>
</dbReference>
<protein>
    <submittedName>
        <fullName evidence="1">DUF29 domain-containing protein</fullName>
    </submittedName>
</protein>
<dbReference type="PANTHER" id="PTHR34235:SF4">
    <property type="entry name" value="SLR0291 PROTEIN"/>
    <property type="match status" value="1"/>
</dbReference>
<reference evidence="1 2" key="1">
    <citation type="submission" date="2020-03" db="EMBL/GenBank/DDBJ databases">
        <title>Draft Genome Sequence of 2-Methylisoborneol Producing Pseudanabaena yagii Strain GIHE-NHR1 Isolated from North Han River in South Korea.</title>
        <authorList>
            <person name="Jeong J."/>
        </authorList>
    </citation>
    <scope>NUCLEOTIDE SEQUENCE [LARGE SCALE GENOMIC DNA]</scope>
    <source>
        <strain evidence="1 2">GIHE-NHR1</strain>
    </source>
</reference>
<dbReference type="InterPro" id="IPR002636">
    <property type="entry name" value="DUF29"/>
</dbReference>
<keyword evidence="2" id="KW-1185">Reference proteome</keyword>
<dbReference type="Proteomes" id="UP000738376">
    <property type="component" value="Unassembled WGS sequence"/>
</dbReference>
<gene>
    <name evidence="1" type="ORF">HC246_01140</name>
</gene>
<evidence type="ECO:0000313" key="2">
    <source>
        <dbReference type="Proteomes" id="UP000738376"/>
    </source>
</evidence>
<proteinExistence type="predicted"/>
<evidence type="ECO:0000313" key="1">
    <source>
        <dbReference type="EMBL" id="NMF56669.1"/>
    </source>
</evidence>
<name>A0ABX1LPH1_9CYAN</name>
<sequence length="150" mass="17784">MTQAITPSITLYERDLDLWLETAIAQLKAGDFHNLDVENLIEELEGLSGSNKREVETRLKRLIEHILKRCYVNMPECFRGWEVTIINQRDELQKLLKQSPSLKRHFSKMFDDSFATALKIVRTEYLETAFPETWQFNRDIDTMLNVDFWE</sequence>
<comment type="caution">
    <text evidence="1">The sequence shown here is derived from an EMBL/GenBank/DDBJ whole genome shotgun (WGS) entry which is preliminary data.</text>
</comment>
<dbReference type="Gene3D" id="1.20.1220.20">
    <property type="entry name" value="Uncharcterised protein PF01724"/>
    <property type="match status" value="1"/>
</dbReference>
<organism evidence="1 2">
    <name type="scientific">Pseudanabaena yagii GIHE-NHR1</name>
    <dbReference type="NCBI Taxonomy" id="2722753"/>
    <lineage>
        <taxon>Bacteria</taxon>
        <taxon>Bacillati</taxon>
        <taxon>Cyanobacteriota</taxon>
        <taxon>Cyanophyceae</taxon>
        <taxon>Pseudanabaenales</taxon>
        <taxon>Pseudanabaenaceae</taxon>
        <taxon>Pseudanabaena</taxon>
        <taxon>Pseudanabaena yagii</taxon>
    </lineage>
</organism>
<accession>A0ABX1LPH1</accession>
<dbReference type="PANTHER" id="PTHR34235">
    <property type="entry name" value="SLR1203 PROTEIN-RELATED"/>
    <property type="match status" value="1"/>
</dbReference>
<dbReference type="EMBL" id="JAAVJL010000001">
    <property type="protein sequence ID" value="NMF56669.1"/>
    <property type="molecule type" value="Genomic_DNA"/>
</dbReference>
<dbReference type="RefSeq" id="WP_169361789.1">
    <property type="nucleotide sequence ID" value="NZ_JAAVJL010000001.1"/>
</dbReference>